<keyword evidence="2" id="KW-1185">Reference proteome</keyword>
<dbReference type="EMBL" id="JACCBG010000001">
    <property type="protein sequence ID" value="NYD41407.1"/>
    <property type="molecule type" value="Genomic_DNA"/>
</dbReference>
<gene>
    <name evidence="1" type="ORF">BJZ21_001490</name>
</gene>
<proteinExistence type="predicted"/>
<comment type="caution">
    <text evidence="1">The sequence shown here is derived from an EMBL/GenBank/DDBJ whole genome shotgun (WGS) entry which is preliminary data.</text>
</comment>
<dbReference type="AlphaFoldDB" id="A0A7Y9JA81"/>
<evidence type="ECO:0000313" key="2">
    <source>
        <dbReference type="Proteomes" id="UP000535511"/>
    </source>
</evidence>
<evidence type="ECO:0000313" key="1">
    <source>
        <dbReference type="EMBL" id="NYD41407.1"/>
    </source>
</evidence>
<name>A0A7Y9JA81_9ACTN</name>
<dbReference type="Proteomes" id="UP000535511">
    <property type="component" value="Unassembled WGS sequence"/>
</dbReference>
<sequence length="170" mass="18831">MRLPRRARPPLEVAEGERVLAWAEAPAGVVAGTRDALYVRLSSSPGESGAARIPWELVEAADWDRETSVLRVSEVGSWGERRPEHRVTLEEPGRLLELVRERVTASVVLQRHVPVHGRRGLRVIARRAPRGDRPISWVFEYDEGVDPGDPEVVRLAGEALAAAREEVGTL</sequence>
<organism evidence="1 2">
    <name type="scientific">Nocardioides panaciterrulae</name>
    <dbReference type="NCBI Taxonomy" id="661492"/>
    <lineage>
        <taxon>Bacteria</taxon>
        <taxon>Bacillati</taxon>
        <taxon>Actinomycetota</taxon>
        <taxon>Actinomycetes</taxon>
        <taxon>Propionibacteriales</taxon>
        <taxon>Nocardioidaceae</taxon>
        <taxon>Nocardioides</taxon>
    </lineage>
</organism>
<protein>
    <submittedName>
        <fullName evidence="1">Uncharacterized protein</fullName>
    </submittedName>
</protein>
<accession>A0A7Y9JA81</accession>
<dbReference type="RefSeq" id="WP_218851368.1">
    <property type="nucleotide sequence ID" value="NZ_JACCBG010000001.1"/>
</dbReference>
<reference evidence="1 2" key="1">
    <citation type="submission" date="2020-07" db="EMBL/GenBank/DDBJ databases">
        <title>Sequencing the genomes of 1000 actinobacteria strains.</title>
        <authorList>
            <person name="Klenk H.-P."/>
        </authorList>
    </citation>
    <scope>NUCLEOTIDE SEQUENCE [LARGE SCALE GENOMIC DNA]</scope>
    <source>
        <strain evidence="1 2">DSM 21350</strain>
    </source>
</reference>